<reference evidence="1 2" key="1">
    <citation type="submission" date="2013-11" db="EMBL/GenBank/DDBJ databases">
        <title>Draft genome of the bovine lungworm Dictyocaulus viviparus.</title>
        <authorList>
            <person name="Mitreva M."/>
        </authorList>
    </citation>
    <scope>NUCLEOTIDE SEQUENCE [LARGE SCALE GENOMIC DNA]</scope>
    <source>
        <strain evidence="1 2">HannoverDv2000</strain>
    </source>
</reference>
<dbReference type="EMBL" id="KN716159">
    <property type="protein sequence ID" value="KJH52839.1"/>
    <property type="molecule type" value="Genomic_DNA"/>
</dbReference>
<sequence>MPQLVCSSPGCSENAVVKRVVDEALLCASCFTERFEQVLVSEVFVRFLVHRAVNGVLLNDSIKSLKGKSHKVVLTNVGNPLSSLYLLSSIATKRKRFNKRNMYIGFEYSSLNLFSFSCANKICDKYSNFRFGHYLAIILFFNAYLDLFSSIEPKYRRIQTSDKIKIEVTKAICGE</sequence>
<accession>A0A0D8YA34</accession>
<reference evidence="2" key="2">
    <citation type="journal article" date="2016" name="Sci. Rep.">
        <title>Dictyocaulus viviparus genome, variome and transcriptome elucidate lungworm biology and support future intervention.</title>
        <authorList>
            <person name="McNulty S.N."/>
            <person name="Strube C."/>
            <person name="Rosa B.A."/>
            <person name="Martin J.C."/>
            <person name="Tyagi R."/>
            <person name="Choi Y.J."/>
            <person name="Wang Q."/>
            <person name="Hallsworth Pepin K."/>
            <person name="Zhang X."/>
            <person name="Ozersky P."/>
            <person name="Wilson R.K."/>
            <person name="Sternberg P.W."/>
            <person name="Gasser R.B."/>
            <person name="Mitreva M."/>
        </authorList>
    </citation>
    <scope>NUCLEOTIDE SEQUENCE [LARGE SCALE GENOMIC DNA]</scope>
    <source>
        <strain evidence="2">HannoverDv2000</strain>
    </source>
</reference>
<dbReference type="Proteomes" id="UP000053766">
    <property type="component" value="Unassembled WGS sequence"/>
</dbReference>
<dbReference type="GO" id="GO:0005840">
    <property type="term" value="C:ribosome"/>
    <property type="evidence" value="ECO:0007669"/>
    <property type="project" value="UniProtKB-KW"/>
</dbReference>
<keyword evidence="1" id="KW-0689">Ribosomal protein</keyword>
<dbReference type="AlphaFoldDB" id="A0A0D8YA34"/>
<organism evidence="1 2">
    <name type="scientific">Dictyocaulus viviparus</name>
    <name type="common">Bovine lungworm</name>
    <dbReference type="NCBI Taxonomy" id="29172"/>
    <lineage>
        <taxon>Eukaryota</taxon>
        <taxon>Metazoa</taxon>
        <taxon>Ecdysozoa</taxon>
        <taxon>Nematoda</taxon>
        <taxon>Chromadorea</taxon>
        <taxon>Rhabditida</taxon>
        <taxon>Rhabditina</taxon>
        <taxon>Rhabditomorpha</taxon>
        <taxon>Strongyloidea</taxon>
        <taxon>Metastrongylidae</taxon>
        <taxon>Dictyocaulus</taxon>
    </lineage>
</organism>
<evidence type="ECO:0000313" key="2">
    <source>
        <dbReference type="Proteomes" id="UP000053766"/>
    </source>
</evidence>
<name>A0A0D8YA34_DICVI</name>
<gene>
    <name evidence="1" type="ORF">DICVIV_01046</name>
</gene>
<evidence type="ECO:0000313" key="1">
    <source>
        <dbReference type="EMBL" id="KJH52839.1"/>
    </source>
</evidence>
<keyword evidence="2" id="KW-1185">Reference proteome</keyword>
<proteinExistence type="predicted"/>
<protein>
    <submittedName>
        <fullName evidence="1">30S ribosomal protein S8 domain protein</fullName>
    </submittedName>
</protein>
<keyword evidence="1" id="KW-0687">Ribonucleoprotein</keyword>